<dbReference type="Pfam" id="PF00480">
    <property type="entry name" value="ROK"/>
    <property type="match status" value="1"/>
</dbReference>
<dbReference type="Proteomes" id="UP001637994">
    <property type="component" value="Unassembled WGS sequence"/>
</dbReference>
<protein>
    <submittedName>
        <fullName evidence="2">ROK family protein</fullName>
    </submittedName>
</protein>
<dbReference type="SUPFAM" id="SSF53067">
    <property type="entry name" value="Actin-like ATPase domain"/>
    <property type="match status" value="1"/>
</dbReference>
<dbReference type="RefSeq" id="WP_410035413.1">
    <property type="nucleotide sequence ID" value="NZ_JBGMEF010000017.1"/>
</dbReference>
<accession>A0ABW9MDH5</accession>
<dbReference type="Gene3D" id="3.30.420.40">
    <property type="match status" value="2"/>
</dbReference>
<sequence>MYLVFDVGGTHSKYALMDDKAEIKERGKFDTVRTNREDFVESLENIVDKYKDQISGIGLSMPGFIDSEKGFMVNGGSLSYIKNWPIVDELSKRFGKVVTVENDARCAALAEYWQGNLKAYKNSVTLVLGTGIGGAIMIDGKIYRGSDLIAGELSFILTNIMAERKMENSMCAIASVPQMVGKVVERLNLAKENANGEYVYSLAENGDEVALEEIRAYLSIIAFLIYNLNLVLNPEIFAIGGGISRQELTHTILKEELEKIYDSMGLDLKVPKLTNCKFFNDANLIGALYKHIKN</sequence>
<comment type="caution">
    <text evidence="2">The sequence shown here is derived from an EMBL/GenBank/DDBJ whole genome shotgun (WGS) entry which is preliminary data.</text>
</comment>
<dbReference type="EMBL" id="JBGMEF010000017">
    <property type="protein sequence ID" value="MFO3666856.1"/>
    <property type="molecule type" value="Genomic_DNA"/>
</dbReference>
<dbReference type="PANTHER" id="PTHR18964">
    <property type="entry name" value="ROK (REPRESSOR, ORF, KINASE) FAMILY"/>
    <property type="match status" value="1"/>
</dbReference>
<comment type="similarity">
    <text evidence="1">Belongs to the ROK (NagC/XylR) family.</text>
</comment>
<gene>
    <name evidence="2" type="ORF">ACCQ42_03625</name>
</gene>
<evidence type="ECO:0000256" key="1">
    <source>
        <dbReference type="ARBA" id="ARBA00006479"/>
    </source>
</evidence>
<evidence type="ECO:0000313" key="2">
    <source>
        <dbReference type="EMBL" id="MFO3666856.1"/>
    </source>
</evidence>
<reference evidence="2 3" key="1">
    <citation type="journal article" date="2025" name="Anaerobe">
        <title>Description of Anaerococcus kampingiae sp. nov., Anaerococcus groningensis sp. nov., Anaerococcus martiniensis sp. nov., and Anaerococcus cruorum sp. nov., isolated from human clinical specimens.</title>
        <authorList>
            <person name="Boiten K.E."/>
            <person name="Meijer J."/>
            <person name="van Wezel E.M."/>
            <person name="Veloo A.C.M."/>
        </authorList>
    </citation>
    <scope>NUCLEOTIDE SEQUENCE [LARGE SCALE GENOMIC DNA]</scope>
    <source>
        <strain evidence="2 3">ENR0874</strain>
    </source>
</reference>
<dbReference type="PANTHER" id="PTHR18964:SF170">
    <property type="entry name" value="SUGAR KINASE"/>
    <property type="match status" value="1"/>
</dbReference>
<organism evidence="2 3">
    <name type="scientific">Anaerococcus kampingae</name>
    <dbReference type="NCBI Taxonomy" id="3115614"/>
    <lineage>
        <taxon>Bacteria</taxon>
        <taxon>Bacillati</taxon>
        <taxon>Bacillota</taxon>
        <taxon>Tissierellia</taxon>
        <taxon>Tissierellales</taxon>
        <taxon>Peptoniphilaceae</taxon>
        <taxon>Anaerococcus</taxon>
    </lineage>
</organism>
<evidence type="ECO:0000313" key="3">
    <source>
        <dbReference type="Proteomes" id="UP001637994"/>
    </source>
</evidence>
<dbReference type="InterPro" id="IPR043129">
    <property type="entry name" value="ATPase_NBD"/>
</dbReference>
<keyword evidence="3" id="KW-1185">Reference proteome</keyword>
<name>A0ABW9MDH5_9FIRM</name>
<dbReference type="CDD" id="cd24152">
    <property type="entry name" value="ASKHA_NBD_ROK-like"/>
    <property type="match status" value="1"/>
</dbReference>
<dbReference type="InterPro" id="IPR000600">
    <property type="entry name" value="ROK"/>
</dbReference>
<proteinExistence type="inferred from homology"/>